<dbReference type="PANTHER" id="PTHR32347:SF23">
    <property type="entry name" value="BLL5650 PROTEIN"/>
    <property type="match status" value="1"/>
</dbReference>
<proteinExistence type="predicted"/>
<evidence type="ECO:0000259" key="5">
    <source>
        <dbReference type="Pfam" id="PF25967"/>
    </source>
</evidence>
<feature type="region of interest" description="Disordered" evidence="3">
    <location>
        <begin position="158"/>
        <end position="266"/>
    </location>
</feature>
<dbReference type="Gene3D" id="2.40.30.170">
    <property type="match status" value="1"/>
</dbReference>
<dbReference type="PANTHER" id="PTHR32347">
    <property type="entry name" value="EFFLUX SYSTEM COMPONENT YKNX-RELATED"/>
    <property type="match status" value="1"/>
</dbReference>
<accession>A0ABX0Y2Q3</accession>
<dbReference type="Pfam" id="PF25967">
    <property type="entry name" value="RND-MFP_C"/>
    <property type="match status" value="1"/>
</dbReference>
<evidence type="ECO:0000313" key="7">
    <source>
        <dbReference type="Proteomes" id="UP000722989"/>
    </source>
</evidence>
<evidence type="ECO:0000256" key="3">
    <source>
        <dbReference type="SAM" id="MobiDB-lite"/>
    </source>
</evidence>
<protein>
    <submittedName>
        <fullName evidence="6">HlyD family efflux transporter periplasmic adaptor subunit</fullName>
    </submittedName>
</protein>
<dbReference type="Gene3D" id="2.40.420.20">
    <property type="match status" value="1"/>
</dbReference>
<reference evidence="6 7" key="1">
    <citation type="submission" date="2020-03" db="EMBL/GenBank/DDBJ databases">
        <title>WGS of the type strain of Planosporangium spp.</title>
        <authorList>
            <person name="Thawai C."/>
        </authorList>
    </citation>
    <scope>NUCLEOTIDE SEQUENCE [LARGE SCALE GENOMIC DNA]</scope>
    <source>
        <strain evidence="6 7">TBRC 5610</strain>
    </source>
</reference>
<dbReference type="Proteomes" id="UP000722989">
    <property type="component" value="Unassembled WGS sequence"/>
</dbReference>
<feature type="domain" description="Multidrug resistance protein MdtA-like C-terminal permuted SH3" evidence="5">
    <location>
        <begin position="415"/>
        <end position="466"/>
    </location>
</feature>
<organism evidence="6 7">
    <name type="scientific">Planosporangium thailandense</name>
    <dbReference type="NCBI Taxonomy" id="765197"/>
    <lineage>
        <taxon>Bacteria</taxon>
        <taxon>Bacillati</taxon>
        <taxon>Actinomycetota</taxon>
        <taxon>Actinomycetes</taxon>
        <taxon>Micromonosporales</taxon>
        <taxon>Micromonosporaceae</taxon>
        <taxon>Planosporangium</taxon>
    </lineage>
</organism>
<comment type="subcellular location">
    <subcellularLocation>
        <location evidence="1">Cell envelope</location>
    </subcellularLocation>
</comment>
<keyword evidence="7" id="KW-1185">Reference proteome</keyword>
<sequence length="468" mass="45765">MRSRLPVRLPWRGPALWATLVLVVVGATAGTAIAYAGRQTPVANRQTTVRVQRGVVELTASAAGTVQAAQSRGLSFSVGGVVTEVDVTPGDSVTAGQVLARIDSTSAQDDVNTAQANVNSASDALTRVQQTTAPAAPTGSNCQGAAVQAAPAAYRVTGATAPSSAGPSTSTSSTPSASASSTPSASASSTPSASASSTPSAKPSRTGAPSASATTRPGPSRGAGSGGTPQSGSGGRGGTGGCAGSGGGSNGSGSGGARSGSGDSLMSAEQQLTNAQLSLQLAQDRLAGTTITAAVAGKVLSVAGTVGTQETPGGSGFIVLGDVADTIVQAEFSEADVAHLAVGQTATITLPDRDGAQFKGKVSQIDPAGTTSGRLVRYGVQITFDQVPADLLLGQSANVAVVTASAADARYASSAAVRSVSGGKGVVTVLSGGRTEQRTVQVGLRGDQYTEIRSGVQEGDELVVPGSR</sequence>
<evidence type="ECO:0000259" key="4">
    <source>
        <dbReference type="Pfam" id="PF25954"/>
    </source>
</evidence>
<feature type="compositionally biased region" description="Gly residues" evidence="3">
    <location>
        <begin position="221"/>
        <end position="259"/>
    </location>
</feature>
<dbReference type="InterPro" id="IPR058627">
    <property type="entry name" value="MdtA-like_C"/>
</dbReference>
<comment type="caution">
    <text evidence="6">The sequence shown here is derived from an EMBL/GenBank/DDBJ whole genome shotgun (WGS) entry which is preliminary data.</text>
</comment>
<dbReference type="RefSeq" id="WP_167926610.1">
    <property type="nucleotide sequence ID" value="NZ_JAATVY010000013.1"/>
</dbReference>
<dbReference type="InterPro" id="IPR050465">
    <property type="entry name" value="UPF0194_transport"/>
</dbReference>
<dbReference type="EMBL" id="JAATVY010000013">
    <property type="protein sequence ID" value="NJC71705.1"/>
    <property type="molecule type" value="Genomic_DNA"/>
</dbReference>
<dbReference type="Gene3D" id="1.10.287.470">
    <property type="entry name" value="Helix hairpin bin"/>
    <property type="match status" value="1"/>
</dbReference>
<evidence type="ECO:0000313" key="6">
    <source>
        <dbReference type="EMBL" id="NJC71705.1"/>
    </source>
</evidence>
<keyword evidence="2" id="KW-0175">Coiled coil</keyword>
<feature type="domain" description="CusB-like beta-barrel" evidence="4">
    <location>
        <begin position="328"/>
        <end position="401"/>
    </location>
</feature>
<dbReference type="Gene3D" id="2.40.50.100">
    <property type="match status" value="1"/>
</dbReference>
<evidence type="ECO:0000256" key="2">
    <source>
        <dbReference type="ARBA" id="ARBA00023054"/>
    </source>
</evidence>
<dbReference type="InterPro" id="IPR058792">
    <property type="entry name" value="Beta-barrel_RND_2"/>
</dbReference>
<evidence type="ECO:0000256" key="1">
    <source>
        <dbReference type="ARBA" id="ARBA00004196"/>
    </source>
</evidence>
<gene>
    <name evidence="6" type="ORF">HC031_18550</name>
</gene>
<dbReference type="Pfam" id="PF25954">
    <property type="entry name" value="Beta-barrel_RND_2"/>
    <property type="match status" value="1"/>
</dbReference>
<feature type="compositionally biased region" description="Low complexity" evidence="3">
    <location>
        <begin position="158"/>
        <end position="204"/>
    </location>
</feature>
<dbReference type="SUPFAM" id="SSF111369">
    <property type="entry name" value="HlyD-like secretion proteins"/>
    <property type="match status" value="1"/>
</dbReference>
<name>A0ABX0Y2Q3_9ACTN</name>